<proteinExistence type="predicted"/>
<dbReference type="SUPFAM" id="SSF50475">
    <property type="entry name" value="FMN-binding split barrel"/>
    <property type="match status" value="1"/>
</dbReference>
<protein>
    <submittedName>
        <fullName evidence="1">Pyridoxamine 5'-phosphate oxidase</fullName>
    </submittedName>
</protein>
<evidence type="ECO:0000313" key="1">
    <source>
        <dbReference type="EMBL" id="MEX8193912.1"/>
    </source>
</evidence>
<dbReference type="InterPro" id="IPR012349">
    <property type="entry name" value="Split_barrel_FMN-bd"/>
</dbReference>
<dbReference type="RefSeq" id="WP_369339106.1">
    <property type="nucleotide sequence ID" value="NZ_JBFYGN010000015.1"/>
</dbReference>
<dbReference type="Proteomes" id="UP001561046">
    <property type="component" value="Unassembled WGS sequence"/>
</dbReference>
<sequence>MPYESRLQQSLRALLATRRTAALAVQPAADFSVLEALPAPSLSFVPWAWSREFCCLIIHVSALAQHTRAMEQHPAVSLMVVAAEPAEAGVHALERVSIQGVASSPAPESLLGQAARSSYLARFPEAEAMTELGDFRFVCITPSSGRHIAGFGAARDVSDQDLIAALNP</sequence>
<name>A0ABV3ZWG3_9BURK</name>
<dbReference type="Gene3D" id="2.30.110.10">
    <property type="entry name" value="Electron Transport, Fmn-binding Protein, Chain A"/>
    <property type="match status" value="1"/>
</dbReference>
<comment type="caution">
    <text evidence="1">The sequence shown here is derived from an EMBL/GenBank/DDBJ whole genome shotgun (WGS) entry which is preliminary data.</text>
</comment>
<gene>
    <name evidence="1" type="ORF">AB6724_13810</name>
</gene>
<organism evidence="1 2">
    <name type="scientific">Comamonas guangdongensis</name>
    <dbReference type="NCBI Taxonomy" id="510515"/>
    <lineage>
        <taxon>Bacteria</taxon>
        <taxon>Pseudomonadati</taxon>
        <taxon>Pseudomonadota</taxon>
        <taxon>Betaproteobacteria</taxon>
        <taxon>Burkholderiales</taxon>
        <taxon>Comamonadaceae</taxon>
        <taxon>Comamonas</taxon>
    </lineage>
</organism>
<evidence type="ECO:0000313" key="2">
    <source>
        <dbReference type="Proteomes" id="UP001561046"/>
    </source>
</evidence>
<keyword evidence="2" id="KW-1185">Reference proteome</keyword>
<dbReference type="EMBL" id="JBFYGN010000015">
    <property type="protein sequence ID" value="MEX8193912.1"/>
    <property type="molecule type" value="Genomic_DNA"/>
</dbReference>
<reference evidence="1 2" key="1">
    <citation type="journal article" date="2013" name="Int. J. Syst. Evol. Microbiol.">
        <title>Comamonas guangdongensis sp. nov., isolated from subterranean forest sediment, and emended description of the genus Comamonas.</title>
        <authorList>
            <person name="Zhang J."/>
            <person name="Wang Y."/>
            <person name="Zhou S."/>
            <person name="Wu C."/>
            <person name="He J."/>
            <person name="Li F."/>
        </authorList>
    </citation>
    <scope>NUCLEOTIDE SEQUENCE [LARGE SCALE GENOMIC DNA]</scope>
    <source>
        <strain evidence="1 2">CCTCC AB2011133</strain>
    </source>
</reference>
<accession>A0ABV3ZWG3</accession>